<dbReference type="InterPro" id="IPR008422">
    <property type="entry name" value="KN_HD"/>
</dbReference>
<feature type="region of interest" description="Disordered" evidence="10">
    <location>
        <begin position="66"/>
        <end position="311"/>
    </location>
</feature>
<dbReference type="Proteomes" id="UP000596902">
    <property type="component" value="Unassembled WGS sequence"/>
</dbReference>
<dbReference type="InterPro" id="IPR034646">
    <property type="entry name" value="ADCK3_dom"/>
</dbReference>
<keyword evidence="2" id="KW-0808">Transferase</keyword>
<keyword evidence="8" id="KW-0479">Metal-binding</keyword>
<feature type="compositionally biased region" description="Polar residues" evidence="10">
    <location>
        <begin position="228"/>
        <end position="239"/>
    </location>
</feature>
<dbReference type="InterPro" id="IPR001356">
    <property type="entry name" value="HD"/>
</dbReference>
<feature type="compositionally biased region" description="Polar residues" evidence="10">
    <location>
        <begin position="255"/>
        <end position="277"/>
    </location>
</feature>
<feature type="region of interest" description="Disordered" evidence="10">
    <location>
        <begin position="1014"/>
        <end position="1074"/>
    </location>
</feature>
<dbReference type="Pfam" id="PF05920">
    <property type="entry name" value="Homeobox_KN"/>
    <property type="match status" value="1"/>
</dbReference>
<dbReference type="Pfam" id="PF03109">
    <property type="entry name" value="ABC1"/>
    <property type="match status" value="1"/>
</dbReference>
<feature type="region of interest" description="Disordered" evidence="10">
    <location>
        <begin position="946"/>
        <end position="965"/>
    </location>
</feature>
<dbReference type="GO" id="GO:0005634">
    <property type="term" value="C:nucleus"/>
    <property type="evidence" value="ECO:0007669"/>
    <property type="project" value="UniProtKB-SubCell"/>
</dbReference>
<keyword evidence="4" id="KW-0067">ATP-binding</keyword>
<evidence type="ECO:0000256" key="7">
    <source>
        <dbReference type="ARBA" id="ARBA00023242"/>
    </source>
</evidence>
<dbReference type="GO" id="GO:0008270">
    <property type="term" value="F:zinc ion binding"/>
    <property type="evidence" value="ECO:0007669"/>
    <property type="project" value="UniProtKB-KW"/>
</dbReference>
<evidence type="ECO:0000256" key="1">
    <source>
        <dbReference type="ARBA" id="ARBA00009670"/>
    </source>
</evidence>
<dbReference type="EMBL" id="JAAABM010000022">
    <property type="protein sequence ID" value="KAF7671476.1"/>
    <property type="molecule type" value="Genomic_DNA"/>
</dbReference>
<dbReference type="InterPro" id="IPR013087">
    <property type="entry name" value="Znf_C2H2_type"/>
</dbReference>
<protein>
    <submittedName>
        <fullName evidence="13">Ubiquinone biosynthesis protein coq-8</fullName>
    </submittedName>
</protein>
<keyword evidence="13" id="KW-0830">Ubiquinone</keyword>
<feature type="compositionally biased region" description="Basic and acidic residues" evidence="10">
    <location>
        <begin position="278"/>
        <end position="288"/>
    </location>
</feature>
<evidence type="ECO:0000256" key="3">
    <source>
        <dbReference type="ARBA" id="ARBA00022741"/>
    </source>
</evidence>
<feature type="region of interest" description="Disordered" evidence="10">
    <location>
        <begin position="331"/>
        <end position="420"/>
    </location>
</feature>
<dbReference type="GeneID" id="62208776"/>
<feature type="region of interest" description="Disordered" evidence="10">
    <location>
        <begin position="859"/>
        <end position="895"/>
    </location>
</feature>
<dbReference type="CDD" id="cd13970">
    <property type="entry name" value="ABC1_ADCK3"/>
    <property type="match status" value="1"/>
</dbReference>
<feature type="compositionally biased region" description="Basic and acidic residues" evidence="10">
    <location>
        <begin position="240"/>
        <end position="254"/>
    </location>
</feature>
<organism evidence="13 14">
    <name type="scientific">Alternaria burnsii</name>
    <dbReference type="NCBI Taxonomy" id="1187904"/>
    <lineage>
        <taxon>Eukaryota</taxon>
        <taxon>Fungi</taxon>
        <taxon>Dikarya</taxon>
        <taxon>Ascomycota</taxon>
        <taxon>Pezizomycotina</taxon>
        <taxon>Dothideomycetes</taxon>
        <taxon>Pleosporomycetidae</taxon>
        <taxon>Pleosporales</taxon>
        <taxon>Pleosporineae</taxon>
        <taxon>Pleosporaceae</taxon>
        <taxon>Alternaria</taxon>
        <taxon>Alternaria sect. Alternaria</taxon>
    </lineage>
</organism>
<keyword evidence="7 9" id="KW-0539">Nucleus</keyword>
<dbReference type="PROSITE" id="PS00028">
    <property type="entry name" value="ZINC_FINGER_C2H2_1"/>
    <property type="match status" value="1"/>
</dbReference>
<feature type="compositionally biased region" description="Polar residues" evidence="10">
    <location>
        <begin position="863"/>
        <end position="872"/>
    </location>
</feature>
<keyword evidence="5 9" id="KW-0238">DNA-binding</keyword>
<reference evidence="13" key="1">
    <citation type="submission" date="2020-01" db="EMBL/GenBank/DDBJ databases">
        <authorList>
            <person name="Feng Z.H.Z."/>
        </authorList>
    </citation>
    <scope>NUCLEOTIDE SEQUENCE</scope>
    <source>
        <strain evidence="13">CBS107.38</strain>
    </source>
</reference>
<proteinExistence type="inferred from homology"/>
<dbReference type="GO" id="GO:0006744">
    <property type="term" value="P:ubiquinone biosynthetic process"/>
    <property type="evidence" value="ECO:0007669"/>
    <property type="project" value="TreeGrafter"/>
</dbReference>
<dbReference type="SUPFAM" id="SSF46689">
    <property type="entry name" value="Homeodomain-like"/>
    <property type="match status" value="1"/>
</dbReference>
<evidence type="ECO:0000259" key="12">
    <source>
        <dbReference type="PROSITE" id="PS50157"/>
    </source>
</evidence>
<gene>
    <name evidence="13" type="ORF">GT037_010551</name>
</gene>
<keyword evidence="6 9" id="KW-0371">Homeobox</keyword>
<reference evidence="13" key="2">
    <citation type="submission" date="2020-08" db="EMBL/GenBank/DDBJ databases">
        <title>Draft Genome Sequence of Cumin Blight Pathogen Alternaria burnsii.</title>
        <authorList>
            <person name="Feng Z."/>
        </authorList>
    </citation>
    <scope>NUCLEOTIDE SEQUENCE</scope>
    <source>
        <strain evidence="13">CBS107.38</strain>
    </source>
</reference>
<accession>A0A8H7AVS5</accession>
<dbReference type="GO" id="GO:0005524">
    <property type="term" value="F:ATP binding"/>
    <property type="evidence" value="ECO:0007669"/>
    <property type="project" value="UniProtKB-KW"/>
</dbReference>
<keyword evidence="3" id="KW-0547">Nucleotide-binding</keyword>
<feature type="compositionally biased region" description="Basic and acidic residues" evidence="10">
    <location>
        <begin position="91"/>
        <end position="118"/>
    </location>
</feature>
<dbReference type="RefSeq" id="XP_038781848.1">
    <property type="nucleotide sequence ID" value="XM_038935598.1"/>
</dbReference>
<keyword evidence="8" id="KW-0862">Zinc</keyword>
<feature type="DNA-binding region" description="Homeobox" evidence="9">
    <location>
        <begin position="889"/>
        <end position="951"/>
    </location>
</feature>
<dbReference type="CDD" id="cd00086">
    <property type="entry name" value="homeodomain"/>
    <property type="match status" value="1"/>
</dbReference>
<feature type="compositionally biased region" description="Polar residues" evidence="10">
    <location>
        <begin position="1046"/>
        <end position="1057"/>
    </location>
</feature>
<evidence type="ECO:0000259" key="11">
    <source>
        <dbReference type="PROSITE" id="PS50071"/>
    </source>
</evidence>
<dbReference type="InterPro" id="IPR051409">
    <property type="entry name" value="Atypical_kinase_ADCK"/>
</dbReference>
<evidence type="ECO:0000256" key="4">
    <source>
        <dbReference type="ARBA" id="ARBA00022840"/>
    </source>
</evidence>
<dbReference type="SMART" id="SM00389">
    <property type="entry name" value="HOX"/>
    <property type="match status" value="1"/>
</dbReference>
<comment type="similarity">
    <text evidence="1">Belongs to the protein kinase superfamily. ADCK protein kinase family.</text>
</comment>
<feature type="compositionally biased region" description="Polar residues" evidence="10">
    <location>
        <begin position="1014"/>
        <end position="1029"/>
    </location>
</feature>
<evidence type="ECO:0000313" key="14">
    <source>
        <dbReference type="Proteomes" id="UP000596902"/>
    </source>
</evidence>
<comment type="subcellular location">
    <subcellularLocation>
        <location evidence="9">Nucleus</location>
    </subcellularLocation>
</comment>
<name>A0A8H7AVS5_9PLEO</name>
<dbReference type="SMART" id="SM00355">
    <property type="entry name" value="ZnF_C2H2"/>
    <property type="match status" value="3"/>
</dbReference>
<dbReference type="PROSITE" id="PS50071">
    <property type="entry name" value="HOMEOBOX_2"/>
    <property type="match status" value="1"/>
</dbReference>
<dbReference type="InterPro" id="IPR009057">
    <property type="entry name" value="Homeodomain-like_sf"/>
</dbReference>
<feature type="compositionally biased region" description="Basic and acidic residues" evidence="10">
    <location>
        <begin position="331"/>
        <end position="351"/>
    </location>
</feature>
<comment type="caution">
    <text evidence="13">The sequence shown here is derived from an EMBL/GenBank/DDBJ whole genome shotgun (WGS) entry which is preliminary data.</text>
</comment>
<sequence>MAGRRLVDAAKLFNASKSVAQKHMALRSSQWDAYNKTSSLAKAVKSQTDRVTLTAAAAIALSQRFSEEAPSYARAAADRATNTQWTQQPDIPRRGTVEKETPAEDVREGVEQDHHYDRSAQNSAQEPPPTDELEVEQEKAPRSPLPDGTIPSQGLTLEQEEKGQDTFSERPVHEAPKEPLAEDQGESVRHKDEGIKPVESTETTIPLPGSPRGASTQAAETIPAHANDPQQTPISPQTEKLQKGHDRDVFHTRSVESQPTTASHPQTQIPKTSGTRQQSDEHVEDKQINQDVFYNPLKPGQGQVEDVPEGINTDVFHSRKVARMLGSDPFSRKEFAERKSGGRHPLDDRPIPKTSGRHPLDDRPVAPVQQQSQPSTQEHQPTTTSKEMEDLASQLAQDVQSNAAASESPNEVATQPEKASYALRESRVPASRFGRIWQYAGLGTSMALGAVGEGFRRATGGAASATGSLMLSPGNMEILVAKLSRMRGAALKLGQMISFQDIKMLPPEIHDVLQRVQDSADYMPASQRNKVLSSNLGENWRDLFESIEDVPIAAASIGQVHKAVLKSNGQAVAVKIQYPGVANSIDSDLSNLSLLLTASRLLPKGLYLDKTIANARTELGWECDYTREAECQTRFRDLLQDDTDVFTVPKVFPEACGPTVLTAELMHGVGVTKLKTLTQEQRDWIGTQILRLCLREIVEFKFMQTDPNWTNFLYNASAQKIELLDFGASRDYPDKFVEPYIKVLIAASKGDRNSIRDLSLELGYLTGSESPAMLDAHIQSVLTLAEPFSGSGPEIYDFRDQTITDRAPTLPVFFYTLQSVCLAPISTMGSLTENEFSEDFGFIAPSALLLDNPAAAPSDFELPSQNLHSHPSTRYAPLSTDPVTNRATPSKKGARINKEAIRILKTWFITHENKPYPRHNDLQSLQQQTGLEHKQITTWFSNARRRGLSRDSGSKHPQVHDTQTSPIDIIARPGTPAVQLGIQHQDPLQRWVESPPENEAASFGDIFRAVTTGSDCSNSEHNNSETLYPSSSASSASTSYSNARSDCNSSGSQTSNGPIRRSRKRGLKKNDRSKRAFAAPDLPYQCTFCVETFKTKYDWQRHEKALHLSLEQWICAPEGPRVPLSARQEDQFCTFCGKLSPDDTHLDEHHYSACQARDEIERSFYRKDHLVQHLRLVHKVDTAYVPLDRWKTSTLDVHSRCGFCSLVMHTWTERVNHLGEHFKAGATMAQWQGDWGFEDHVLQRVEDGVPPYFIHLEKMTPWPLRACDTPTATSVSAYELLKLEVNFFRQNYLDLNGIPPDAHTLQLEACRIIFASNALSDTGPSTSQRDDGESWLRDIIMSNPDIATEALFGPLRTPSEGISTLRICGRNHLFERCPLETQLRAFAQAKTDTSVGLPDRTLQQEACDIIRRIEDAPNATLEGFAGWLIHTIGVNNVWLSAFKLRTSLPSDNQNPSAAFPAQPIDDQGLLAPFPMEPSSIARLLENPFHTTDRGLSPLVPTPGLPDNHSRSHMAMGTNFYRLFANDLRRWVLATMSPSNPGCHVPSDAEIQHHARWIIYESDDPWNQTAADHPEWLWRFKRDVGIISTEDSTGIMGL</sequence>
<keyword evidence="14" id="KW-1185">Reference proteome</keyword>
<dbReference type="GO" id="GO:0003677">
    <property type="term" value="F:DNA binding"/>
    <property type="evidence" value="ECO:0007669"/>
    <property type="project" value="UniProtKB-UniRule"/>
</dbReference>
<dbReference type="PANTHER" id="PTHR43851:SF3">
    <property type="entry name" value="COENZYME Q8"/>
    <property type="match status" value="1"/>
</dbReference>
<evidence type="ECO:0000256" key="6">
    <source>
        <dbReference type="ARBA" id="ARBA00023155"/>
    </source>
</evidence>
<dbReference type="SUPFAM" id="SSF56112">
    <property type="entry name" value="Protein kinase-like (PK-like)"/>
    <property type="match status" value="1"/>
</dbReference>
<dbReference type="GO" id="GO:0016740">
    <property type="term" value="F:transferase activity"/>
    <property type="evidence" value="ECO:0007669"/>
    <property type="project" value="UniProtKB-KW"/>
</dbReference>
<feature type="compositionally biased region" description="Polar residues" evidence="10">
    <location>
        <begin position="394"/>
        <end position="413"/>
    </location>
</feature>
<feature type="compositionally biased region" description="Basic and acidic residues" evidence="10">
    <location>
        <begin position="159"/>
        <end position="196"/>
    </location>
</feature>
<dbReference type="Gene3D" id="1.10.10.60">
    <property type="entry name" value="Homeodomain-like"/>
    <property type="match status" value="1"/>
</dbReference>
<dbReference type="InterPro" id="IPR004147">
    <property type="entry name" value="ABC1_dom"/>
</dbReference>
<feature type="compositionally biased region" description="Low complexity" evidence="10">
    <location>
        <begin position="1030"/>
        <end position="1045"/>
    </location>
</feature>
<evidence type="ECO:0000256" key="10">
    <source>
        <dbReference type="SAM" id="MobiDB-lite"/>
    </source>
</evidence>
<feature type="domain" description="Homeobox" evidence="11">
    <location>
        <begin position="887"/>
        <end position="950"/>
    </location>
</feature>
<dbReference type="PROSITE" id="PS50157">
    <property type="entry name" value="ZINC_FINGER_C2H2_2"/>
    <property type="match status" value="1"/>
</dbReference>
<evidence type="ECO:0000313" key="13">
    <source>
        <dbReference type="EMBL" id="KAF7671476.1"/>
    </source>
</evidence>
<evidence type="ECO:0000256" key="5">
    <source>
        <dbReference type="ARBA" id="ARBA00023125"/>
    </source>
</evidence>
<evidence type="ECO:0000256" key="9">
    <source>
        <dbReference type="PROSITE-ProRule" id="PRU00108"/>
    </source>
</evidence>
<evidence type="ECO:0000256" key="8">
    <source>
        <dbReference type="PROSITE-ProRule" id="PRU00042"/>
    </source>
</evidence>
<evidence type="ECO:0000256" key="2">
    <source>
        <dbReference type="ARBA" id="ARBA00022679"/>
    </source>
</evidence>
<feature type="domain" description="C2H2-type" evidence="12">
    <location>
        <begin position="1084"/>
        <end position="1112"/>
    </location>
</feature>
<keyword evidence="8" id="KW-0863">Zinc-finger</keyword>
<dbReference type="InterPro" id="IPR011009">
    <property type="entry name" value="Kinase-like_dom_sf"/>
</dbReference>
<dbReference type="GO" id="GO:0006355">
    <property type="term" value="P:regulation of DNA-templated transcription"/>
    <property type="evidence" value="ECO:0007669"/>
    <property type="project" value="InterPro"/>
</dbReference>
<feature type="compositionally biased region" description="Low complexity" evidence="10">
    <location>
        <begin position="367"/>
        <end position="385"/>
    </location>
</feature>
<dbReference type="PANTHER" id="PTHR43851">
    <property type="match status" value="1"/>
</dbReference>